<dbReference type="GO" id="GO:0032259">
    <property type="term" value="P:methylation"/>
    <property type="evidence" value="ECO:0007669"/>
    <property type="project" value="UniProtKB-KW"/>
</dbReference>
<dbReference type="Pfam" id="PF10294">
    <property type="entry name" value="Methyltransf_16"/>
    <property type="match status" value="1"/>
</dbReference>
<dbReference type="EMBL" id="LSRX01000430">
    <property type="protein sequence ID" value="OLP97522.1"/>
    <property type="molecule type" value="Genomic_DNA"/>
</dbReference>
<keyword evidence="1" id="KW-0489">Methyltransferase</keyword>
<evidence type="ECO:0000313" key="1">
    <source>
        <dbReference type="EMBL" id="OLP97522.1"/>
    </source>
</evidence>
<organism evidence="1 2">
    <name type="scientific">Symbiodinium microadriaticum</name>
    <name type="common">Dinoflagellate</name>
    <name type="synonym">Zooxanthella microadriatica</name>
    <dbReference type="NCBI Taxonomy" id="2951"/>
    <lineage>
        <taxon>Eukaryota</taxon>
        <taxon>Sar</taxon>
        <taxon>Alveolata</taxon>
        <taxon>Dinophyceae</taxon>
        <taxon>Suessiales</taxon>
        <taxon>Symbiodiniaceae</taxon>
        <taxon>Symbiodinium</taxon>
    </lineage>
</organism>
<keyword evidence="2" id="KW-1185">Reference proteome</keyword>
<dbReference type="InterPro" id="IPR019410">
    <property type="entry name" value="Methyltransf_16"/>
</dbReference>
<dbReference type="GO" id="GO:0008168">
    <property type="term" value="F:methyltransferase activity"/>
    <property type="evidence" value="ECO:0007669"/>
    <property type="project" value="UniProtKB-KW"/>
</dbReference>
<dbReference type="PANTHER" id="PTHR14614">
    <property type="entry name" value="HEPATOCELLULAR CARCINOMA-ASSOCIATED ANTIGEN"/>
    <property type="match status" value="1"/>
</dbReference>
<comment type="caution">
    <text evidence="1">The sequence shown here is derived from an EMBL/GenBank/DDBJ whole genome shotgun (WGS) entry which is preliminary data.</text>
</comment>
<accession>A0A1Q9DQS7</accession>
<dbReference type="Proteomes" id="UP000186817">
    <property type="component" value="Unassembled WGS sequence"/>
</dbReference>
<reference evidence="1 2" key="1">
    <citation type="submission" date="2016-02" db="EMBL/GenBank/DDBJ databases">
        <title>Genome analysis of coral dinoflagellate symbionts highlights evolutionary adaptations to a symbiotic lifestyle.</title>
        <authorList>
            <person name="Aranda M."/>
            <person name="Li Y."/>
            <person name="Liew Y.J."/>
            <person name="Baumgarten S."/>
            <person name="Simakov O."/>
            <person name="Wilson M."/>
            <person name="Piel J."/>
            <person name="Ashoor H."/>
            <person name="Bougouffa S."/>
            <person name="Bajic V.B."/>
            <person name="Ryu T."/>
            <person name="Ravasi T."/>
            <person name="Bayer T."/>
            <person name="Micklem G."/>
            <person name="Kim H."/>
            <person name="Bhak J."/>
            <person name="Lajeunesse T.C."/>
            <person name="Voolstra C.R."/>
        </authorList>
    </citation>
    <scope>NUCLEOTIDE SEQUENCE [LARGE SCALE GENOMIC DNA]</scope>
    <source>
        <strain evidence="1 2">CCMP2467</strain>
    </source>
</reference>
<dbReference type="Gene3D" id="3.40.50.150">
    <property type="entry name" value="Vaccinia Virus protein VP39"/>
    <property type="match status" value="1"/>
</dbReference>
<dbReference type="PANTHER" id="PTHR14614:SF130">
    <property type="entry name" value="PROTEIN-LYSINE N-METHYLTRANSFERASE EEF2KMT"/>
    <property type="match status" value="1"/>
</dbReference>
<gene>
    <name evidence="1" type="primary">C42C1.13</name>
    <name evidence="1" type="ORF">AK812_SmicGene20153</name>
</gene>
<dbReference type="SUPFAM" id="SSF54427">
    <property type="entry name" value="NTF2-like"/>
    <property type="match status" value="1"/>
</dbReference>
<dbReference type="InterPro" id="IPR029063">
    <property type="entry name" value="SAM-dependent_MTases_sf"/>
</dbReference>
<sequence>MLVLFGLLLAVSPRAYCCIAVPPLPAPEVVGSVDGYTHLRVHVREDLALSVLEASLPEQERLVEDALEQPIASAESDPYGLVLWPAAQVVAAALIGLLGTFGKKRPARVVELGAGTGLCSLAAVATGHQALATDYREEPLALLRQAAALNENQLSKRLPVDTALLDFTKEDVPEADVVVAADLLYLRSTSQALAAGCLAALRRGAQVLVGDTGRPGRPAFLDVLKQELRGAARQFRPVQGWSLVSPRHELISTSQAQPRLLNVGLLHLTPADLENSPHQEREMLEGRRETPDSRRIILDTAGDSAMELSSRPSAGRRPTGHRLPRLPGIRLRLALLAALAALSAWSRNQLTPTFSRTPTSRRALLALAAPLPAAAAPVAPALGDIPWDEPKRKKTPLPQLAEEFTRAFQRTQWGVNGRVEPRYFSDSFVFRDPDVTTNGIREYAKGTGTVLSGCKADAVDVQIIEPDKFAIRWRIEGTANVPFPGLKIKPYIVTSTFTVNENGLVDSETDAFSIPTWDILLSALTPGLPFLAPPEPPVASPFA</sequence>
<keyword evidence="1" id="KW-0808">Transferase</keyword>
<dbReference type="OrthoDB" id="431025at2759"/>
<evidence type="ECO:0000313" key="2">
    <source>
        <dbReference type="Proteomes" id="UP000186817"/>
    </source>
</evidence>
<protein>
    <submittedName>
        <fullName evidence="1">Protein-lysine methyltransferase C42C1.13</fullName>
    </submittedName>
</protein>
<name>A0A1Q9DQS7_SYMMI</name>
<dbReference type="InterPro" id="IPR032710">
    <property type="entry name" value="NTF2-like_dom_sf"/>
</dbReference>
<proteinExistence type="predicted"/>
<dbReference type="AlphaFoldDB" id="A0A1Q9DQS7"/>
<dbReference type="SUPFAM" id="SSF53335">
    <property type="entry name" value="S-adenosyl-L-methionine-dependent methyltransferases"/>
    <property type="match status" value="1"/>
</dbReference>